<dbReference type="InterPro" id="IPR003369">
    <property type="entry name" value="TatA/B/E"/>
</dbReference>
<dbReference type="PANTHER" id="PTHR42982:SF8">
    <property type="entry name" value="SEC-INDEPENDENT PROTEIN TRANSLOCASE PROTEIN TATA"/>
    <property type="match status" value="1"/>
</dbReference>
<keyword evidence="12" id="KW-1185">Reference proteome</keyword>
<dbReference type="Pfam" id="PF02416">
    <property type="entry name" value="TatA_B_E"/>
    <property type="match status" value="1"/>
</dbReference>
<evidence type="ECO:0000256" key="4">
    <source>
        <dbReference type="ARBA" id="ARBA00022692"/>
    </source>
</evidence>
<dbReference type="NCBIfam" id="NF001854">
    <property type="entry name" value="PRK00575.1"/>
    <property type="match status" value="1"/>
</dbReference>
<dbReference type="RefSeq" id="WP_159899265.1">
    <property type="nucleotide sequence ID" value="NZ_BAABFX010000009.1"/>
</dbReference>
<protein>
    <recommendedName>
        <fullName evidence="9">Sec-independent protein translocase protein TatA</fullName>
    </recommendedName>
</protein>
<evidence type="ECO:0000256" key="6">
    <source>
        <dbReference type="ARBA" id="ARBA00022989"/>
    </source>
</evidence>
<evidence type="ECO:0000313" key="11">
    <source>
        <dbReference type="EMBL" id="GAA4387832.1"/>
    </source>
</evidence>
<feature type="compositionally biased region" description="Polar residues" evidence="10">
    <location>
        <begin position="91"/>
        <end position="100"/>
    </location>
</feature>
<evidence type="ECO:0000256" key="1">
    <source>
        <dbReference type="ARBA" id="ARBA00004162"/>
    </source>
</evidence>
<evidence type="ECO:0000256" key="10">
    <source>
        <dbReference type="SAM" id="MobiDB-lite"/>
    </source>
</evidence>
<evidence type="ECO:0000256" key="2">
    <source>
        <dbReference type="ARBA" id="ARBA00022448"/>
    </source>
</evidence>
<accession>A0ABP8JAM5</accession>
<dbReference type="EMBL" id="BAABFX010000009">
    <property type="protein sequence ID" value="GAA4387832.1"/>
    <property type="molecule type" value="Genomic_DNA"/>
</dbReference>
<keyword evidence="7 9" id="KW-0811">Translocation</keyword>
<dbReference type="InterPro" id="IPR006312">
    <property type="entry name" value="TatA/E"/>
</dbReference>
<evidence type="ECO:0000313" key="12">
    <source>
        <dbReference type="Proteomes" id="UP001500390"/>
    </source>
</evidence>
<evidence type="ECO:0000256" key="3">
    <source>
        <dbReference type="ARBA" id="ARBA00022475"/>
    </source>
</evidence>
<keyword evidence="8 9" id="KW-0472">Membrane</keyword>
<dbReference type="NCBIfam" id="TIGR01411">
    <property type="entry name" value="tatAE"/>
    <property type="match status" value="1"/>
</dbReference>
<reference evidence="12" key="1">
    <citation type="journal article" date="2019" name="Int. J. Syst. Evol. Microbiol.">
        <title>The Global Catalogue of Microorganisms (GCM) 10K type strain sequencing project: providing services to taxonomists for standard genome sequencing and annotation.</title>
        <authorList>
            <consortium name="The Broad Institute Genomics Platform"/>
            <consortium name="The Broad Institute Genome Sequencing Center for Infectious Disease"/>
            <person name="Wu L."/>
            <person name="Ma J."/>
        </authorList>
    </citation>
    <scope>NUCLEOTIDE SEQUENCE [LARGE SCALE GENOMIC DNA]</scope>
    <source>
        <strain evidence="12">JCM 17738</strain>
    </source>
</reference>
<gene>
    <name evidence="9" type="primary">tatA</name>
    <name evidence="11" type="ORF">GCM10023153_02550</name>
</gene>
<comment type="subunit">
    <text evidence="9">The Tat system comprises two distinct complexes: a TatABC complex, containing multiple copies of TatA, TatB and TatC subunits, and a separate TatA complex, containing only TatA subunits. Substrates initially bind to the TatABC complex, which probably triggers association of the separate TatA complex to form the active translocon.</text>
</comment>
<keyword evidence="5 9" id="KW-0653">Protein transport</keyword>
<dbReference type="Proteomes" id="UP001500390">
    <property type="component" value="Unassembled WGS sequence"/>
</dbReference>
<evidence type="ECO:0000256" key="7">
    <source>
        <dbReference type="ARBA" id="ARBA00023010"/>
    </source>
</evidence>
<organism evidence="11 12">
    <name type="scientific">Ornithinibacter aureus</name>
    <dbReference type="NCBI Taxonomy" id="622664"/>
    <lineage>
        <taxon>Bacteria</taxon>
        <taxon>Bacillati</taxon>
        <taxon>Actinomycetota</taxon>
        <taxon>Actinomycetes</taxon>
        <taxon>Micrococcales</taxon>
        <taxon>Intrasporangiaceae</taxon>
        <taxon>Ornithinibacter</taxon>
    </lineage>
</organism>
<keyword evidence="3 9" id="KW-1003">Cell membrane</keyword>
<comment type="function">
    <text evidence="9">Part of the twin-arginine translocation (Tat) system that transports large folded proteins containing a characteristic twin-arginine motif in their signal peptide across membranes. TatA could form the protein-conducting channel of the Tat system.</text>
</comment>
<dbReference type="Gene3D" id="1.20.5.3310">
    <property type="match status" value="1"/>
</dbReference>
<keyword evidence="2 9" id="KW-0813">Transport</keyword>
<evidence type="ECO:0000256" key="8">
    <source>
        <dbReference type="ARBA" id="ARBA00023136"/>
    </source>
</evidence>
<sequence>MGRIGPTEIIIVAVLIILIFGWKKLPDAARSLGRSARVFKSEVDEMKKESEAAKSDASSTTVKGEPIEPASSVDRAIPTTEGNAVRENAPRTDNQSGPVA</sequence>
<keyword evidence="4 9" id="KW-0812">Transmembrane</keyword>
<comment type="subcellular location">
    <subcellularLocation>
        <location evidence="1 9">Cell membrane</location>
        <topology evidence="1 9">Single-pass membrane protein</topology>
    </subcellularLocation>
</comment>
<feature type="compositionally biased region" description="Basic and acidic residues" evidence="10">
    <location>
        <begin position="43"/>
        <end position="54"/>
    </location>
</feature>
<feature type="region of interest" description="Disordered" evidence="10">
    <location>
        <begin position="43"/>
        <end position="100"/>
    </location>
</feature>
<evidence type="ECO:0000256" key="5">
    <source>
        <dbReference type="ARBA" id="ARBA00022927"/>
    </source>
</evidence>
<comment type="similarity">
    <text evidence="9">Belongs to the TatA/E family.</text>
</comment>
<feature type="transmembrane region" description="Helical" evidence="9">
    <location>
        <begin position="6"/>
        <end position="22"/>
    </location>
</feature>
<proteinExistence type="inferred from homology"/>
<name>A0ABP8JAM5_9MICO</name>
<dbReference type="HAMAP" id="MF_00236">
    <property type="entry name" value="TatA_E"/>
    <property type="match status" value="1"/>
</dbReference>
<comment type="caution">
    <text evidence="11">The sequence shown here is derived from an EMBL/GenBank/DDBJ whole genome shotgun (WGS) entry which is preliminary data.</text>
</comment>
<keyword evidence="6 9" id="KW-1133">Transmembrane helix</keyword>
<evidence type="ECO:0000256" key="9">
    <source>
        <dbReference type="HAMAP-Rule" id="MF_00236"/>
    </source>
</evidence>
<dbReference type="PANTHER" id="PTHR42982">
    <property type="entry name" value="SEC-INDEPENDENT PROTEIN TRANSLOCASE PROTEIN TATA"/>
    <property type="match status" value="1"/>
</dbReference>